<accession>A0ABM5NEY9</accession>
<dbReference type="Pfam" id="PF04055">
    <property type="entry name" value="Radical_SAM"/>
    <property type="match status" value="1"/>
</dbReference>
<dbReference type="RefSeq" id="WP_012778704.1">
    <property type="nucleotide sequence ID" value="NC_020549.1"/>
</dbReference>
<dbReference type="SFLD" id="SFLDS00029">
    <property type="entry name" value="Radical_SAM"/>
    <property type="match status" value="1"/>
</dbReference>
<evidence type="ECO:0000256" key="3">
    <source>
        <dbReference type="ARBA" id="ARBA00012236"/>
    </source>
</evidence>
<feature type="binding site" evidence="13">
    <location>
        <position position="109"/>
    </location>
    <ligand>
        <name>[2Fe-2S] cluster</name>
        <dbReference type="ChEBI" id="CHEBI:190135"/>
    </ligand>
</feature>
<dbReference type="SFLD" id="SFLDG01278">
    <property type="entry name" value="biotin_synthase_like"/>
    <property type="match status" value="1"/>
</dbReference>
<dbReference type="SMART" id="SM00876">
    <property type="entry name" value="BATS"/>
    <property type="match status" value="1"/>
</dbReference>
<dbReference type="InterPro" id="IPR006638">
    <property type="entry name" value="Elp3/MiaA/NifB-like_rSAM"/>
</dbReference>
<feature type="binding site" evidence="13">
    <location>
        <position position="272"/>
    </location>
    <ligand>
        <name>[2Fe-2S] cluster</name>
        <dbReference type="ChEBI" id="CHEBI:190135"/>
    </ligand>
</feature>
<comment type="subunit">
    <text evidence="13">Homodimer.</text>
</comment>
<evidence type="ECO:0000256" key="6">
    <source>
        <dbReference type="ARBA" id="ARBA00022691"/>
    </source>
</evidence>
<keyword evidence="11 13" id="KW-0411">Iron-sulfur</keyword>
<keyword evidence="6 13" id="KW-0949">S-adenosyl-L-methionine</keyword>
<dbReference type="InterPro" id="IPR058240">
    <property type="entry name" value="rSAM_sf"/>
</dbReference>
<dbReference type="SFLD" id="SFLDF00272">
    <property type="entry name" value="biotin_synthase"/>
    <property type="match status" value="1"/>
</dbReference>
<keyword evidence="4 13" id="KW-0004">4Fe-4S</keyword>
<keyword evidence="16" id="KW-1185">Reference proteome</keyword>
<evidence type="ECO:0000256" key="7">
    <source>
        <dbReference type="ARBA" id="ARBA00022714"/>
    </source>
</evidence>
<dbReference type="PIRSF" id="PIRSF001619">
    <property type="entry name" value="Biotin_synth"/>
    <property type="match status" value="1"/>
</dbReference>
<evidence type="ECO:0000256" key="13">
    <source>
        <dbReference type="HAMAP-Rule" id="MF_01694"/>
    </source>
</evidence>
<sequence length="328" mass="36799">MSRSTVVPEENPTKKPKVWTSKEVFQIYNMPFNDLLFWSHTVHRKNFEPNHIQLSKLLNIKTGGCPENCGYCNQSVHNKSKLKASKLINVDQVLKEAKNAKENGATRYCMGAAWREPKERDLSIIVDMIKGVKSLGLETCMTLGMLSFEQAQILSKAGLDYYNHNIDTSERFYPHVTTTHTFEDRLQTLENVRKSGIKVCCGGILGLGEMIDDRIDMLLTLANLSTPPESIPINLLIPIPGSKFEENKKVDPIEHVRIISVARILMPKSRLRLAAGRAMMSDELQALCFFSGANSIFVGDTLLTAKNPSYNKDTILFNRLGLIPDLSA</sequence>
<keyword evidence="5 13" id="KW-0808">Transferase</keyword>
<dbReference type="EC" id="2.8.1.6" evidence="3 13"/>
<evidence type="ECO:0000313" key="15">
    <source>
        <dbReference type="EMBL" id="AGH16723.1"/>
    </source>
</evidence>
<evidence type="ECO:0000256" key="1">
    <source>
        <dbReference type="ARBA" id="ARBA00004942"/>
    </source>
</evidence>
<comment type="cofactor">
    <cofactor evidence="13">
        <name>[2Fe-2S] cluster</name>
        <dbReference type="ChEBI" id="CHEBI:190135"/>
    </cofactor>
    <text evidence="13">Binds 1 [2Fe-2S] cluster. The cluster is coordinated with 3 cysteines and 1 arginine.</text>
</comment>
<dbReference type="InterPro" id="IPR007197">
    <property type="entry name" value="rSAM"/>
</dbReference>
<evidence type="ECO:0000256" key="5">
    <source>
        <dbReference type="ARBA" id="ARBA00022679"/>
    </source>
</evidence>
<dbReference type="Pfam" id="PF06968">
    <property type="entry name" value="BATS"/>
    <property type="match status" value="1"/>
</dbReference>
<keyword evidence="9 13" id="KW-0093">Biotin biosynthesis</keyword>
<keyword evidence="7 13" id="KW-0001">2Fe-2S</keyword>
<dbReference type="Gene3D" id="3.20.20.70">
    <property type="entry name" value="Aldolase class I"/>
    <property type="match status" value="1"/>
</dbReference>
<comment type="cofactor">
    <cofactor evidence="13">
        <name>[4Fe-4S] cluster</name>
        <dbReference type="ChEBI" id="CHEBI:49883"/>
    </cofactor>
    <text evidence="13">Binds 1 [4Fe-4S] cluster. The cluster is coordinated with 3 cysteines and an exchangeable S-adenosyl-L-methionine.</text>
</comment>
<keyword evidence="10 13" id="KW-0408">Iron</keyword>
<feature type="binding site" evidence="13">
    <location>
        <position position="69"/>
    </location>
    <ligand>
        <name>[4Fe-4S] cluster</name>
        <dbReference type="ChEBI" id="CHEBI:49883"/>
        <note>4Fe-4S-S-AdoMet</note>
    </ligand>
</feature>
<dbReference type="NCBIfam" id="TIGR00433">
    <property type="entry name" value="bioB"/>
    <property type="match status" value="1"/>
</dbReference>
<comment type="catalytic activity">
    <reaction evidence="12 13">
        <text>(4R,5S)-dethiobiotin + (sulfur carrier)-SH + 2 reduced [2Fe-2S]-[ferredoxin] + 2 S-adenosyl-L-methionine = (sulfur carrier)-H + biotin + 2 5'-deoxyadenosine + 2 L-methionine + 2 oxidized [2Fe-2S]-[ferredoxin]</text>
        <dbReference type="Rhea" id="RHEA:22060"/>
        <dbReference type="Rhea" id="RHEA-COMP:10000"/>
        <dbReference type="Rhea" id="RHEA-COMP:10001"/>
        <dbReference type="Rhea" id="RHEA-COMP:14737"/>
        <dbReference type="Rhea" id="RHEA-COMP:14739"/>
        <dbReference type="ChEBI" id="CHEBI:17319"/>
        <dbReference type="ChEBI" id="CHEBI:29917"/>
        <dbReference type="ChEBI" id="CHEBI:33737"/>
        <dbReference type="ChEBI" id="CHEBI:33738"/>
        <dbReference type="ChEBI" id="CHEBI:57586"/>
        <dbReference type="ChEBI" id="CHEBI:57844"/>
        <dbReference type="ChEBI" id="CHEBI:59789"/>
        <dbReference type="ChEBI" id="CHEBI:64428"/>
        <dbReference type="ChEBI" id="CHEBI:149473"/>
        <dbReference type="EC" id="2.8.1.6"/>
    </reaction>
</comment>
<dbReference type="EMBL" id="CP004005">
    <property type="protein sequence ID" value="AGH16723.1"/>
    <property type="molecule type" value="Genomic_DNA"/>
</dbReference>
<feature type="binding site" evidence="13">
    <location>
        <position position="65"/>
    </location>
    <ligand>
        <name>[4Fe-4S] cluster</name>
        <dbReference type="ChEBI" id="CHEBI:49883"/>
        <note>4Fe-4S-S-AdoMet</note>
    </ligand>
</feature>
<dbReference type="InterPro" id="IPR002684">
    <property type="entry name" value="Biotin_synth/BioAB"/>
</dbReference>
<gene>
    <name evidence="13" type="primary">bioB</name>
    <name evidence="15" type="ORF">WSI_01765</name>
</gene>
<reference evidence="15 16" key="1">
    <citation type="journal article" date="2013" name="Genome Announc.">
        <title>Complete Genome Sequence of a Chinese Strain of 'Candidatus Liberibacter asiaticus'.</title>
        <authorList>
            <person name="Lin H."/>
            <person name="Han C.S."/>
            <person name="Liu B."/>
            <person name="Lou B."/>
            <person name="Bai X."/>
            <person name="Deng C."/>
            <person name="Civerolo E.L."/>
            <person name="Gupta G."/>
        </authorList>
    </citation>
    <scope>NUCLEOTIDE SEQUENCE [LARGE SCALE GENOMIC DNA]</scope>
    <source>
        <strain evidence="16">gxpsy</strain>
    </source>
</reference>
<dbReference type="SFLD" id="SFLDG01060">
    <property type="entry name" value="BATS_domain_containing"/>
    <property type="match status" value="1"/>
</dbReference>
<dbReference type="InterPro" id="IPR010722">
    <property type="entry name" value="BATS_dom"/>
</dbReference>
<organism evidence="15 16">
    <name type="scientific">Candidatus Liberibacter asiaticus str. gxpsy</name>
    <dbReference type="NCBI Taxonomy" id="1174529"/>
    <lineage>
        <taxon>Bacteria</taxon>
        <taxon>Pseudomonadati</taxon>
        <taxon>Pseudomonadota</taxon>
        <taxon>Alphaproteobacteria</taxon>
        <taxon>Hyphomicrobiales</taxon>
        <taxon>Rhizobiaceae</taxon>
        <taxon>Liberibacter</taxon>
    </lineage>
</organism>
<dbReference type="SUPFAM" id="SSF102114">
    <property type="entry name" value="Radical SAM enzymes"/>
    <property type="match status" value="1"/>
</dbReference>
<comment type="similarity">
    <text evidence="2 13">Belongs to the radical SAM superfamily. Biotin synthase family.</text>
</comment>
<evidence type="ECO:0000256" key="4">
    <source>
        <dbReference type="ARBA" id="ARBA00022485"/>
    </source>
</evidence>
<dbReference type="PANTHER" id="PTHR22976">
    <property type="entry name" value="BIOTIN SYNTHASE"/>
    <property type="match status" value="1"/>
</dbReference>
<feature type="domain" description="Radical SAM core" evidence="14">
    <location>
        <begin position="50"/>
        <end position="268"/>
    </location>
</feature>
<dbReference type="GeneID" id="93076727"/>
<dbReference type="CDD" id="cd01335">
    <property type="entry name" value="Radical_SAM"/>
    <property type="match status" value="1"/>
</dbReference>
<evidence type="ECO:0000256" key="8">
    <source>
        <dbReference type="ARBA" id="ARBA00022723"/>
    </source>
</evidence>
<evidence type="ECO:0000256" key="10">
    <source>
        <dbReference type="ARBA" id="ARBA00023004"/>
    </source>
</evidence>
<proteinExistence type="inferred from homology"/>
<dbReference type="InterPro" id="IPR024177">
    <property type="entry name" value="Biotin_synthase"/>
</dbReference>
<name>A0ABM5NEY9_LIBAS</name>
<dbReference type="HAMAP" id="MF_01694">
    <property type="entry name" value="BioB"/>
    <property type="match status" value="1"/>
</dbReference>
<feature type="binding site" evidence="13">
    <location>
        <position position="72"/>
    </location>
    <ligand>
        <name>[4Fe-4S] cluster</name>
        <dbReference type="ChEBI" id="CHEBI:49883"/>
        <note>4Fe-4S-S-AdoMet</note>
    </ligand>
</feature>
<evidence type="ECO:0000256" key="12">
    <source>
        <dbReference type="ARBA" id="ARBA00051157"/>
    </source>
</evidence>
<keyword evidence="8 13" id="KW-0479">Metal-binding</keyword>
<dbReference type="Proteomes" id="UP000011820">
    <property type="component" value="Chromosome"/>
</dbReference>
<comment type="pathway">
    <text evidence="1 13">Cofactor biosynthesis; biotin biosynthesis; biotin from 7,8-diaminononanoate: step 2/2.</text>
</comment>
<evidence type="ECO:0000256" key="9">
    <source>
        <dbReference type="ARBA" id="ARBA00022756"/>
    </source>
</evidence>
<evidence type="ECO:0000259" key="14">
    <source>
        <dbReference type="PROSITE" id="PS51918"/>
    </source>
</evidence>
<dbReference type="InterPro" id="IPR013785">
    <property type="entry name" value="Aldolase_TIM"/>
</dbReference>
<feature type="binding site" evidence="13">
    <location>
        <position position="200"/>
    </location>
    <ligand>
        <name>[2Fe-2S] cluster</name>
        <dbReference type="ChEBI" id="CHEBI:190135"/>
    </ligand>
</feature>
<dbReference type="PANTHER" id="PTHR22976:SF2">
    <property type="entry name" value="BIOTIN SYNTHASE, MITOCHONDRIAL"/>
    <property type="match status" value="1"/>
</dbReference>
<evidence type="ECO:0000256" key="11">
    <source>
        <dbReference type="ARBA" id="ARBA00023014"/>
    </source>
</evidence>
<dbReference type="PROSITE" id="PS51918">
    <property type="entry name" value="RADICAL_SAM"/>
    <property type="match status" value="1"/>
</dbReference>
<feature type="binding site" evidence="13">
    <location>
        <position position="140"/>
    </location>
    <ligand>
        <name>[2Fe-2S] cluster</name>
        <dbReference type="ChEBI" id="CHEBI:190135"/>
    </ligand>
</feature>
<evidence type="ECO:0000256" key="2">
    <source>
        <dbReference type="ARBA" id="ARBA00010765"/>
    </source>
</evidence>
<comment type="function">
    <text evidence="13">Catalyzes the conversion of dethiobiotin (DTB) to biotin by the insertion of a sulfur atom into dethiobiotin via a radical-based mechanism.</text>
</comment>
<evidence type="ECO:0000313" key="16">
    <source>
        <dbReference type="Proteomes" id="UP000011820"/>
    </source>
</evidence>
<protein>
    <recommendedName>
        <fullName evidence="3 13">Biotin synthase</fullName>
        <ecNumber evidence="3 13">2.8.1.6</ecNumber>
    </recommendedName>
</protein>
<dbReference type="SMART" id="SM00729">
    <property type="entry name" value="Elp3"/>
    <property type="match status" value="1"/>
</dbReference>